<dbReference type="Proteomes" id="UP000318437">
    <property type="component" value="Unassembled WGS sequence"/>
</dbReference>
<dbReference type="AlphaFoldDB" id="A0A5C6CWH4"/>
<protein>
    <submittedName>
        <fullName evidence="1">Uncharacterized protein</fullName>
    </submittedName>
</protein>
<sequence>MKNVPDRVAEANAQGLQPLGVPQKRITKQALILADEGLFRLEMSLYRARLTRRIRFPH</sequence>
<keyword evidence="2" id="KW-1185">Reference proteome</keyword>
<accession>A0A5C6CWH4</accession>
<organism evidence="1 2">
    <name type="scientific">Bythopirellula polymerisocia</name>
    <dbReference type="NCBI Taxonomy" id="2528003"/>
    <lineage>
        <taxon>Bacteria</taxon>
        <taxon>Pseudomonadati</taxon>
        <taxon>Planctomycetota</taxon>
        <taxon>Planctomycetia</taxon>
        <taxon>Pirellulales</taxon>
        <taxon>Lacipirellulaceae</taxon>
        <taxon>Bythopirellula</taxon>
    </lineage>
</organism>
<dbReference type="EMBL" id="SJPS01000002">
    <property type="protein sequence ID" value="TWU28064.1"/>
    <property type="molecule type" value="Genomic_DNA"/>
</dbReference>
<reference evidence="1 2" key="1">
    <citation type="submission" date="2019-02" db="EMBL/GenBank/DDBJ databases">
        <title>Deep-cultivation of Planctomycetes and their phenomic and genomic characterization uncovers novel biology.</title>
        <authorList>
            <person name="Wiegand S."/>
            <person name="Jogler M."/>
            <person name="Boedeker C."/>
            <person name="Pinto D."/>
            <person name="Vollmers J."/>
            <person name="Rivas-Marin E."/>
            <person name="Kohn T."/>
            <person name="Peeters S.H."/>
            <person name="Heuer A."/>
            <person name="Rast P."/>
            <person name="Oberbeckmann S."/>
            <person name="Bunk B."/>
            <person name="Jeske O."/>
            <person name="Meyerdierks A."/>
            <person name="Storesund J.E."/>
            <person name="Kallscheuer N."/>
            <person name="Luecker S."/>
            <person name="Lage O.M."/>
            <person name="Pohl T."/>
            <person name="Merkel B.J."/>
            <person name="Hornburger P."/>
            <person name="Mueller R.-W."/>
            <person name="Bruemmer F."/>
            <person name="Labrenz M."/>
            <person name="Spormann A.M."/>
            <person name="Op Den Camp H."/>
            <person name="Overmann J."/>
            <person name="Amann R."/>
            <person name="Jetten M.S.M."/>
            <person name="Mascher T."/>
            <person name="Medema M.H."/>
            <person name="Devos D.P."/>
            <person name="Kaster A.-K."/>
            <person name="Ovreas L."/>
            <person name="Rohde M."/>
            <person name="Galperin M.Y."/>
            <person name="Jogler C."/>
        </authorList>
    </citation>
    <scope>NUCLEOTIDE SEQUENCE [LARGE SCALE GENOMIC DNA]</scope>
    <source>
        <strain evidence="1 2">Pla144</strain>
    </source>
</reference>
<proteinExistence type="predicted"/>
<evidence type="ECO:0000313" key="1">
    <source>
        <dbReference type="EMBL" id="TWU28064.1"/>
    </source>
</evidence>
<comment type="caution">
    <text evidence="1">The sequence shown here is derived from an EMBL/GenBank/DDBJ whole genome shotgun (WGS) entry which is preliminary data.</text>
</comment>
<gene>
    <name evidence="1" type="ORF">Pla144_13510</name>
</gene>
<evidence type="ECO:0000313" key="2">
    <source>
        <dbReference type="Proteomes" id="UP000318437"/>
    </source>
</evidence>
<name>A0A5C6CWH4_9BACT</name>